<dbReference type="InterPro" id="IPR000182">
    <property type="entry name" value="GNAT_dom"/>
</dbReference>
<organism evidence="2 3">
    <name type="scientific">Photobacterium rosenbergii</name>
    <dbReference type="NCBI Taxonomy" id="294936"/>
    <lineage>
        <taxon>Bacteria</taxon>
        <taxon>Pseudomonadati</taxon>
        <taxon>Pseudomonadota</taxon>
        <taxon>Gammaproteobacteria</taxon>
        <taxon>Vibrionales</taxon>
        <taxon>Vibrionaceae</taxon>
        <taxon>Photobacterium</taxon>
    </lineage>
</organism>
<sequence length="191" mass="21617">MAAQLETDRLILRQWKREDYSDYAKINADPAVMQFFPAVLSQQESDAQAARITQLIAEKGWGFWAAELKATGAFIGFVGLHSQDEQSGIPNAPFIEIGWRLAKEHWGKGYAPEAANRALQFAFEELAAPSIYAFTALPNIPSQKVMEKIGMTNIGQDFDHPKLPQGHHLERHCLYQITRETWLKSNIKVDF</sequence>
<dbReference type="EMBL" id="JAWJZI010000001">
    <property type="protein sequence ID" value="MDV5167874.1"/>
    <property type="molecule type" value="Genomic_DNA"/>
</dbReference>
<dbReference type="InterPro" id="IPR051531">
    <property type="entry name" value="N-acetyltransferase"/>
</dbReference>
<dbReference type="InterPro" id="IPR016181">
    <property type="entry name" value="Acyl_CoA_acyltransferase"/>
</dbReference>
<dbReference type="Proteomes" id="UP001186452">
    <property type="component" value="Unassembled WGS sequence"/>
</dbReference>
<evidence type="ECO:0000313" key="2">
    <source>
        <dbReference type="EMBL" id="MDV5167874.1"/>
    </source>
</evidence>
<dbReference type="PROSITE" id="PS51186">
    <property type="entry name" value="GNAT"/>
    <property type="match status" value="1"/>
</dbReference>
<evidence type="ECO:0000259" key="1">
    <source>
        <dbReference type="PROSITE" id="PS51186"/>
    </source>
</evidence>
<evidence type="ECO:0000313" key="3">
    <source>
        <dbReference type="Proteomes" id="UP001186452"/>
    </source>
</evidence>
<dbReference type="RefSeq" id="WP_317520463.1">
    <property type="nucleotide sequence ID" value="NZ_JAWJZI010000001.1"/>
</dbReference>
<protein>
    <submittedName>
        <fullName evidence="2">GNAT family N-acetyltransferase</fullName>
    </submittedName>
</protein>
<comment type="caution">
    <text evidence="2">The sequence shown here is derived from an EMBL/GenBank/DDBJ whole genome shotgun (WGS) entry which is preliminary data.</text>
</comment>
<keyword evidence="3" id="KW-1185">Reference proteome</keyword>
<name>A0ABU3ZD84_9GAMM</name>
<accession>A0ABU3ZD84</accession>
<dbReference type="PANTHER" id="PTHR43792:SF1">
    <property type="entry name" value="N-ACETYLTRANSFERASE DOMAIN-CONTAINING PROTEIN"/>
    <property type="match status" value="1"/>
</dbReference>
<proteinExistence type="predicted"/>
<dbReference type="Pfam" id="PF13302">
    <property type="entry name" value="Acetyltransf_3"/>
    <property type="match status" value="1"/>
</dbReference>
<reference evidence="2 3" key="1">
    <citation type="submission" date="2023-10" db="EMBL/GenBank/DDBJ databases">
        <title>Marine bacteria isolated from horseshoe crab.</title>
        <authorList>
            <person name="Cheng T.H."/>
        </authorList>
    </citation>
    <scope>NUCLEOTIDE SEQUENCE [LARGE SCALE GENOMIC DNA]</scope>
    <source>
        <strain evidence="2 3">HSC6</strain>
    </source>
</reference>
<dbReference type="PANTHER" id="PTHR43792">
    <property type="entry name" value="GNAT FAMILY, PUTATIVE (AFU_ORTHOLOGUE AFUA_3G00765)-RELATED-RELATED"/>
    <property type="match status" value="1"/>
</dbReference>
<gene>
    <name evidence="2" type="ORF">R2X38_02525</name>
</gene>
<feature type="domain" description="N-acetyltransferase" evidence="1">
    <location>
        <begin position="10"/>
        <end position="180"/>
    </location>
</feature>
<dbReference type="SUPFAM" id="SSF55729">
    <property type="entry name" value="Acyl-CoA N-acyltransferases (Nat)"/>
    <property type="match status" value="1"/>
</dbReference>
<dbReference type="Gene3D" id="3.40.630.30">
    <property type="match status" value="1"/>
</dbReference>